<gene>
    <name evidence="2" type="ordered locus">Awo_c11490</name>
</gene>
<reference evidence="2 3" key="2">
    <citation type="journal article" date="2012" name="PLoS ONE">
        <title>An ancient pathway combining carbon dioxide fixation with the generation and utilization of a sodium ion gradient for ATP synthesis.</title>
        <authorList>
            <person name="Poehlein A."/>
            <person name="Schmidt S."/>
            <person name="Kaster A.K."/>
            <person name="Goenrich M."/>
            <person name="Vollmers J."/>
            <person name="Thurmer A."/>
            <person name="Bertsch J."/>
            <person name="Schuchmann K."/>
            <person name="Voigt B."/>
            <person name="Hecker M."/>
            <person name="Daniel R."/>
            <person name="Thauer R.K."/>
            <person name="Gottschalk G."/>
            <person name="Muller V."/>
        </authorList>
    </citation>
    <scope>NUCLEOTIDE SEQUENCE [LARGE SCALE GENOMIC DNA]</scope>
    <source>
        <strain evidence="3">ATCC 29683 / DSM 1030 / JCM 2381 / KCTC 1655 / WB1</strain>
    </source>
</reference>
<dbReference type="AlphaFoldDB" id="H6LDG1"/>
<dbReference type="eggNOG" id="ENOG5030PWM">
    <property type="taxonomic scope" value="Bacteria"/>
</dbReference>
<dbReference type="Proteomes" id="UP000007177">
    <property type="component" value="Chromosome"/>
</dbReference>
<evidence type="ECO:0000256" key="1">
    <source>
        <dbReference type="SAM" id="Phobius"/>
    </source>
</evidence>
<dbReference type="STRING" id="931626.Awo_c11490"/>
<accession>H6LDG1</accession>
<feature type="transmembrane region" description="Helical" evidence="1">
    <location>
        <begin position="6"/>
        <end position="23"/>
    </location>
</feature>
<organism evidence="2 3">
    <name type="scientific">Acetobacterium woodii (strain ATCC 29683 / DSM 1030 / JCM 2381 / KCTC 1655 / WB1)</name>
    <dbReference type="NCBI Taxonomy" id="931626"/>
    <lineage>
        <taxon>Bacteria</taxon>
        <taxon>Bacillati</taxon>
        <taxon>Bacillota</taxon>
        <taxon>Clostridia</taxon>
        <taxon>Eubacteriales</taxon>
        <taxon>Eubacteriaceae</taxon>
        <taxon>Acetobacterium</taxon>
    </lineage>
</organism>
<name>H6LDG1_ACEWD</name>
<reference evidence="3" key="1">
    <citation type="submission" date="2011-07" db="EMBL/GenBank/DDBJ databases">
        <title>Complete genome sequence of Acetobacterium woodii.</title>
        <authorList>
            <person name="Poehlein A."/>
            <person name="Schmidt S."/>
            <person name="Kaster A.-K."/>
            <person name="Goenrich M."/>
            <person name="Vollmers J."/>
            <person name="Thuermer A."/>
            <person name="Gottschalk G."/>
            <person name="Thauer R.K."/>
            <person name="Daniel R."/>
            <person name="Mueller V."/>
        </authorList>
    </citation>
    <scope>NUCLEOTIDE SEQUENCE [LARGE SCALE GENOMIC DNA]</scope>
    <source>
        <strain evidence="3">ATCC 29683 / DSM 1030 / JCM 2381 / KCTC 1655 / WB1</strain>
    </source>
</reference>
<keyword evidence="1" id="KW-1133">Transmembrane helix</keyword>
<proteinExistence type="predicted"/>
<evidence type="ECO:0000313" key="2">
    <source>
        <dbReference type="EMBL" id="AFA47933.1"/>
    </source>
</evidence>
<dbReference type="RefSeq" id="WP_014355536.1">
    <property type="nucleotide sequence ID" value="NC_016894.1"/>
</dbReference>
<dbReference type="KEGG" id="awo:Awo_c11490"/>
<keyword evidence="1" id="KW-0472">Membrane</keyword>
<dbReference type="HOGENOM" id="CLU_106686_0_0_9"/>
<protein>
    <submittedName>
        <fullName evidence="2">Uncharacterized protein</fullName>
    </submittedName>
</protein>
<sequence>MNMILPIIACVIGVAALIFMTLVTRKNGSFKKSEKDIESDSVHEFINIKDIKNTFLYTKDNKICIYFKVKPITLDLLSQNEKRTKCRQLSSKLAGDPKPWRFIGVSRPVDISPLIEEYSERWRQTNSRVIKEILSNEMMVMSNFSHSGEVAQRQFYFMLWEDYSPGIEKELEKRMIEFKNKFAESQIQGEILKQQEIVRLCNLVNNPAYSHLEDMDDQAAITTIMGLYQRESDQEGVINYATKA</sequence>
<evidence type="ECO:0000313" key="3">
    <source>
        <dbReference type="Proteomes" id="UP000007177"/>
    </source>
</evidence>
<dbReference type="EMBL" id="CP002987">
    <property type="protein sequence ID" value="AFA47933.1"/>
    <property type="molecule type" value="Genomic_DNA"/>
</dbReference>
<keyword evidence="3" id="KW-1185">Reference proteome</keyword>
<keyword evidence="1" id="KW-0812">Transmembrane</keyword>